<dbReference type="KEGG" id="bon:A361_03945"/>
<reference evidence="1 2" key="1">
    <citation type="submission" date="2016-04" db="EMBL/GenBank/DDBJ databases">
        <title>Complete genome sequence of Bacillus oceanisediminis strain 2691.</title>
        <authorList>
            <person name="Jeong H."/>
            <person name="Kim H.J."/>
            <person name="Lee D.-W."/>
        </authorList>
    </citation>
    <scope>NUCLEOTIDE SEQUENCE [LARGE SCALE GENOMIC DNA]</scope>
    <source>
        <strain evidence="1 2">2691</strain>
    </source>
</reference>
<dbReference type="InterPro" id="IPR036188">
    <property type="entry name" value="FAD/NAD-bd_sf"/>
</dbReference>
<gene>
    <name evidence="1" type="ORF">A361_03945</name>
</gene>
<accession>A0A161IX08</accession>
<name>A0A161IX08_9BACI</name>
<protein>
    <submittedName>
        <fullName evidence="1">Uncharacterized protein</fullName>
    </submittedName>
</protein>
<dbReference type="EMBL" id="CP015506">
    <property type="protein sequence ID" value="AND38305.1"/>
    <property type="molecule type" value="Genomic_DNA"/>
</dbReference>
<proteinExistence type="predicted"/>
<dbReference type="STRING" id="1196031.A361_03945"/>
<evidence type="ECO:0000313" key="1">
    <source>
        <dbReference type="EMBL" id="AND38305.1"/>
    </source>
</evidence>
<dbReference type="Gene3D" id="3.50.50.60">
    <property type="entry name" value="FAD/NAD(P)-binding domain"/>
    <property type="match status" value="1"/>
</dbReference>
<evidence type="ECO:0000313" key="2">
    <source>
        <dbReference type="Proteomes" id="UP000077856"/>
    </source>
</evidence>
<dbReference type="AlphaFoldDB" id="A0A161IX08"/>
<organism evidence="1 2">
    <name type="scientific">Cytobacillus oceanisediminis 2691</name>
    <dbReference type="NCBI Taxonomy" id="1196031"/>
    <lineage>
        <taxon>Bacteria</taxon>
        <taxon>Bacillati</taxon>
        <taxon>Bacillota</taxon>
        <taxon>Bacilli</taxon>
        <taxon>Bacillales</taxon>
        <taxon>Bacillaceae</taxon>
        <taxon>Cytobacillus</taxon>
    </lineage>
</organism>
<dbReference type="Proteomes" id="UP000077856">
    <property type="component" value="Chromosome"/>
</dbReference>
<sequence>MLKDGGIKQKSKALSANDHSPFFKDQSTVKVGNLIWSTGFKSGDSRIKLPAIFKEKEMPIHKGGVTDSQGLYFLGLPWQYRRGSALLQGGGEVADI</sequence>